<organism evidence="2 3">
    <name type="scientific">Cylindrotheca closterium</name>
    <dbReference type="NCBI Taxonomy" id="2856"/>
    <lineage>
        <taxon>Eukaryota</taxon>
        <taxon>Sar</taxon>
        <taxon>Stramenopiles</taxon>
        <taxon>Ochrophyta</taxon>
        <taxon>Bacillariophyta</taxon>
        <taxon>Bacillariophyceae</taxon>
        <taxon>Bacillariophycidae</taxon>
        <taxon>Bacillariales</taxon>
        <taxon>Bacillariaceae</taxon>
        <taxon>Cylindrotheca</taxon>
    </lineage>
</organism>
<gene>
    <name evidence="2" type="ORF">CYCCA115_LOCUS21579</name>
</gene>
<feature type="region of interest" description="Disordered" evidence="1">
    <location>
        <begin position="193"/>
        <end position="236"/>
    </location>
</feature>
<feature type="compositionally biased region" description="Basic residues" evidence="1">
    <location>
        <begin position="224"/>
        <end position="235"/>
    </location>
</feature>
<evidence type="ECO:0000313" key="3">
    <source>
        <dbReference type="Proteomes" id="UP001295423"/>
    </source>
</evidence>
<evidence type="ECO:0000313" key="2">
    <source>
        <dbReference type="EMBL" id="CAJ1965995.1"/>
    </source>
</evidence>
<dbReference type="AlphaFoldDB" id="A0AAD2JMY6"/>
<feature type="compositionally biased region" description="Basic and acidic residues" evidence="1">
    <location>
        <begin position="210"/>
        <end position="223"/>
    </location>
</feature>
<comment type="caution">
    <text evidence="2">The sequence shown here is derived from an EMBL/GenBank/DDBJ whole genome shotgun (WGS) entry which is preliminary data.</text>
</comment>
<evidence type="ECO:0000256" key="1">
    <source>
        <dbReference type="SAM" id="MobiDB-lite"/>
    </source>
</evidence>
<dbReference type="EMBL" id="CAKOGP040002247">
    <property type="protein sequence ID" value="CAJ1965995.1"/>
    <property type="molecule type" value="Genomic_DNA"/>
</dbReference>
<name>A0AAD2JMY6_9STRA</name>
<feature type="region of interest" description="Disordered" evidence="1">
    <location>
        <begin position="126"/>
        <end position="160"/>
    </location>
</feature>
<reference evidence="2" key="1">
    <citation type="submission" date="2023-08" db="EMBL/GenBank/DDBJ databases">
        <authorList>
            <person name="Audoor S."/>
            <person name="Bilcke G."/>
        </authorList>
    </citation>
    <scope>NUCLEOTIDE SEQUENCE</scope>
</reference>
<sequence length="248" mass="27102">MSQFDDIMSASFSDLSLDITDEPTQDPTSVTAVPENDIVVFVSSRTFLIQPSLFEQVKGLPWSESGGYSHLDAEPQLFEAILTFYLAGSFPGRVLVKERKEALSNLVSHLGDDAKELKACIAQGGGGRKGNKFTKSPISMKKGLRMGRRNSNGSAGSVKNILKSPFKSKKAAVGDDVQPSKIADLANAPLLDGESDIGSEAGTSTLSDYSHNEKPHNHEEVKQRRWSLGRRSSSKKLHEEWCQSEYIV</sequence>
<dbReference type="Proteomes" id="UP001295423">
    <property type="component" value="Unassembled WGS sequence"/>
</dbReference>
<keyword evidence="3" id="KW-1185">Reference proteome</keyword>
<accession>A0AAD2JMY6</accession>
<protein>
    <submittedName>
        <fullName evidence="2">Uncharacterized protein</fullName>
    </submittedName>
</protein>
<proteinExistence type="predicted"/>